<name>A0A1Y0EKJ0_9BURK</name>
<dbReference type="OrthoDB" id="8654508at2"/>
<gene>
    <name evidence="1" type="ORF">CCO03_03555</name>
</gene>
<dbReference type="KEGG" id="cser:CCO03_03555"/>
<proteinExistence type="predicted"/>
<accession>A0A1Y0EKJ0</accession>
<reference evidence="1 2" key="1">
    <citation type="submission" date="2017-05" db="EMBL/GenBank/DDBJ databases">
        <authorList>
            <person name="Song R."/>
            <person name="Chenine A.L."/>
            <person name="Ruprecht R.M."/>
        </authorList>
    </citation>
    <scope>NUCLEOTIDE SEQUENCE [LARGE SCALE GENOMIC DNA]</scope>
    <source>
        <strain evidence="1 2">DSM 26136</strain>
    </source>
</reference>
<dbReference type="Proteomes" id="UP000196138">
    <property type="component" value="Chromosome"/>
</dbReference>
<protein>
    <submittedName>
        <fullName evidence="1">Uncharacterized protein</fullName>
    </submittedName>
</protein>
<evidence type="ECO:0000313" key="1">
    <source>
        <dbReference type="EMBL" id="ARU03879.1"/>
    </source>
</evidence>
<organism evidence="1 2">
    <name type="scientific">Comamonas serinivorans</name>
    <dbReference type="NCBI Taxonomy" id="1082851"/>
    <lineage>
        <taxon>Bacteria</taxon>
        <taxon>Pseudomonadati</taxon>
        <taxon>Pseudomonadota</taxon>
        <taxon>Betaproteobacteria</taxon>
        <taxon>Burkholderiales</taxon>
        <taxon>Comamonadaceae</taxon>
        <taxon>Comamonas</taxon>
    </lineage>
</organism>
<dbReference type="EMBL" id="CP021455">
    <property type="protein sequence ID" value="ARU03879.1"/>
    <property type="molecule type" value="Genomic_DNA"/>
</dbReference>
<sequence>MDGLTVALVAVIVMYGLRAKETRERIQLLGAHLQSFEIERLLEQLHTGYQRALSEQQAGTRELIWQQLENAERQLGRQAQELTKAFAQVPAERARVSKWAGTLPYVSRWLPQTCFDMREMLAVHAQGLIDTAQNTEGLPPKQKAFRMLAEMLLFQHSCHWFCKSRSVATARMVLRHQTAPEQAVDAVSPRTREAYLKVLGEQAG</sequence>
<dbReference type="RefSeq" id="WP_087277347.1">
    <property type="nucleotide sequence ID" value="NZ_CP021455.1"/>
</dbReference>
<evidence type="ECO:0000313" key="2">
    <source>
        <dbReference type="Proteomes" id="UP000196138"/>
    </source>
</evidence>
<dbReference type="AlphaFoldDB" id="A0A1Y0EKJ0"/>
<keyword evidence="2" id="KW-1185">Reference proteome</keyword>